<dbReference type="PANTHER" id="PTHR15496">
    <property type="entry name" value="GENERAL TRANSCRIPTION FACTOR 3C POLYPEPTIDE 4 FAMILY"/>
    <property type="match status" value="1"/>
</dbReference>
<reference evidence="2" key="1">
    <citation type="journal article" date="2023" name="IMA Fungus">
        <title>Comparative genomic study of the Penicillium genus elucidates a diverse pangenome and 15 lateral gene transfer events.</title>
        <authorList>
            <person name="Petersen C."/>
            <person name="Sorensen T."/>
            <person name="Nielsen M.R."/>
            <person name="Sondergaard T.E."/>
            <person name="Sorensen J.L."/>
            <person name="Fitzpatrick D.A."/>
            <person name="Frisvad J.C."/>
            <person name="Nielsen K.L."/>
        </authorList>
    </citation>
    <scope>NUCLEOTIDE SEQUENCE</scope>
    <source>
        <strain evidence="2">IBT 15450</strain>
    </source>
</reference>
<dbReference type="Proteomes" id="UP001219568">
    <property type="component" value="Unassembled WGS sequence"/>
</dbReference>
<dbReference type="AlphaFoldDB" id="A0AAD6NBM5"/>
<feature type="domain" description="Transcription factor IIIC 90kDa subunit N-terminal" evidence="1">
    <location>
        <begin position="19"/>
        <end position="511"/>
    </location>
</feature>
<dbReference type="PANTHER" id="PTHR15496:SF2">
    <property type="entry name" value="GENERAL TRANSCRIPTION FACTOR 3C POLYPEPTIDE 4"/>
    <property type="match status" value="1"/>
</dbReference>
<evidence type="ECO:0000259" key="1">
    <source>
        <dbReference type="Pfam" id="PF12657"/>
    </source>
</evidence>
<gene>
    <name evidence="2" type="ORF">N7460_006560</name>
</gene>
<sequence length="673" mass="74368">MLDPVELSVFPSCTDAISWSSDGELAVAAGDYFQILTPKSGKHEGTTPNATRDWQITRVKANLFTHPEWPTFLAQDRNDFSIAAEQSNSTVVGLAWSPPGLGKFRRSVLAVLTSNLLLSLWEAVGPQKQWTRIAIVNHALRSQSEDSEQAEGISFRKDKIRSFNWCEPLKASTLPAGSSFLPAYESRWGIPLLTVVNELNEVILIRPRRSELSEGSFCSHQLHVLAVHPLESQELNNSHLCSGSLLENAFREKQRVSSVSCGPWLVSPLASPKNSGCAVAMLALVCGTQLRLLNIQVSIGNSSVDELPSYALPAAFKEHHWSLSSEKLAFHNITGPLQWLHDQSCTQLSLVVGIMAGFITISVPPNTYNGHDANFDALAVREWPIYNPGTEENTRYNERHWEPISAMASYVDEQNDTCNLCLGTLGGIGLTTEMRQLQNGDQLQRPRWKHIIDDCQEQFDLDLDLGGNSISRIWGLSSYRNVTAILFTRHPTDMLEYRVASDDKSTIVFSSELEHGPATSFLFAPQISNGESLVHVQRESALNFVLPGDDGDVEPDKESQQLVYVAICCTITGSKNKSLLTHARKSLERLAIVTGADLSEEMRKCNGESTAIAARSADQLSGPGGQIFERRLSVRMVIFSLDADCLFLPSKNPGYPSIVLCVKQNTLTKTLWF</sequence>
<name>A0AAD6NBM5_PENCN</name>
<dbReference type="Pfam" id="PF12657">
    <property type="entry name" value="TFIIIC_delta"/>
    <property type="match status" value="1"/>
</dbReference>
<dbReference type="GO" id="GO:0004402">
    <property type="term" value="F:histone acetyltransferase activity"/>
    <property type="evidence" value="ECO:0007669"/>
    <property type="project" value="InterPro"/>
</dbReference>
<dbReference type="EMBL" id="JAQJZL010000004">
    <property type="protein sequence ID" value="KAJ6045205.1"/>
    <property type="molecule type" value="Genomic_DNA"/>
</dbReference>
<protein>
    <recommendedName>
        <fullName evidence="1">Transcription factor IIIC 90kDa subunit N-terminal domain-containing protein</fullName>
    </recommendedName>
</protein>
<dbReference type="GO" id="GO:0006384">
    <property type="term" value="P:transcription initiation at RNA polymerase III promoter"/>
    <property type="evidence" value="ECO:0007669"/>
    <property type="project" value="InterPro"/>
</dbReference>
<reference evidence="2" key="2">
    <citation type="submission" date="2023-01" db="EMBL/GenBank/DDBJ databases">
        <authorList>
            <person name="Petersen C."/>
        </authorList>
    </citation>
    <scope>NUCLEOTIDE SEQUENCE</scope>
    <source>
        <strain evidence="2">IBT 15450</strain>
    </source>
</reference>
<dbReference type="InterPro" id="IPR024761">
    <property type="entry name" value="TFIIIC_delta_N"/>
</dbReference>
<organism evidence="2 3">
    <name type="scientific">Penicillium canescens</name>
    <dbReference type="NCBI Taxonomy" id="5083"/>
    <lineage>
        <taxon>Eukaryota</taxon>
        <taxon>Fungi</taxon>
        <taxon>Dikarya</taxon>
        <taxon>Ascomycota</taxon>
        <taxon>Pezizomycotina</taxon>
        <taxon>Eurotiomycetes</taxon>
        <taxon>Eurotiomycetidae</taxon>
        <taxon>Eurotiales</taxon>
        <taxon>Aspergillaceae</taxon>
        <taxon>Penicillium</taxon>
    </lineage>
</organism>
<proteinExistence type="predicted"/>
<accession>A0AAD6NBM5</accession>
<dbReference type="InterPro" id="IPR044230">
    <property type="entry name" value="GTF3C4"/>
</dbReference>
<evidence type="ECO:0000313" key="3">
    <source>
        <dbReference type="Proteomes" id="UP001219568"/>
    </source>
</evidence>
<comment type="caution">
    <text evidence="2">The sequence shown here is derived from an EMBL/GenBank/DDBJ whole genome shotgun (WGS) entry which is preliminary data.</text>
</comment>
<dbReference type="GO" id="GO:0000127">
    <property type="term" value="C:transcription factor TFIIIC complex"/>
    <property type="evidence" value="ECO:0007669"/>
    <property type="project" value="InterPro"/>
</dbReference>
<evidence type="ECO:0000313" key="2">
    <source>
        <dbReference type="EMBL" id="KAJ6045205.1"/>
    </source>
</evidence>
<keyword evidence="3" id="KW-1185">Reference proteome</keyword>